<keyword evidence="4 10" id="KW-1133">Transmembrane helix</keyword>
<evidence type="ECO:0000256" key="6">
    <source>
        <dbReference type="ARBA" id="ARBA00023136"/>
    </source>
</evidence>
<dbReference type="GO" id="GO:0034707">
    <property type="term" value="C:chloride channel complex"/>
    <property type="evidence" value="ECO:0007669"/>
    <property type="project" value="UniProtKB-KW"/>
</dbReference>
<feature type="transmembrane region" description="Helical" evidence="10">
    <location>
        <begin position="52"/>
        <end position="73"/>
    </location>
</feature>
<evidence type="ECO:0000313" key="11">
    <source>
        <dbReference type="EMBL" id="TNJ34054.1"/>
    </source>
</evidence>
<evidence type="ECO:0000256" key="8">
    <source>
        <dbReference type="ARBA" id="ARBA00023214"/>
    </source>
</evidence>
<name>A0A5C4RSZ5_CHLTI</name>
<keyword evidence="2" id="KW-0813">Transport</keyword>
<proteinExistence type="predicted"/>
<comment type="subcellular location">
    <subcellularLocation>
        <location evidence="1">Membrane</location>
        <topology evidence="1">Multi-pass membrane protein</topology>
    </subcellularLocation>
</comment>
<comment type="caution">
    <text evidence="11">The sequence shown here is derived from an EMBL/GenBank/DDBJ whole genome shotgun (WGS) entry which is preliminary data.</text>
</comment>
<evidence type="ECO:0000256" key="10">
    <source>
        <dbReference type="SAM" id="Phobius"/>
    </source>
</evidence>
<dbReference type="GO" id="GO:0005254">
    <property type="term" value="F:chloride channel activity"/>
    <property type="evidence" value="ECO:0007669"/>
    <property type="project" value="UniProtKB-KW"/>
</dbReference>
<dbReference type="AlphaFoldDB" id="A0A5C4RSZ5"/>
<dbReference type="OrthoDB" id="9812438at2"/>
<dbReference type="EMBL" id="VDCH01000079">
    <property type="protein sequence ID" value="TNJ34054.1"/>
    <property type="molecule type" value="Genomic_DNA"/>
</dbReference>
<reference evidence="11 12" key="1">
    <citation type="submission" date="2019-05" db="EMBL/GenBank/DDBJ databases">
        <title>Draft Whole-Genome sequence of the green sulfur bacterium Chlorobaculum thiosulfatiphilum DSM 249.</title>
        <authorList>
            <person name="Meyer T.E."/>
            <person name="Kyndt J.A."/>
        </authorList>
    </citation>
    <scope>NUCLEOTIDE SEQUENCE [LARGE SCALE GENOMIC DNA]</scope>
    <source>
        <strain evidence="11 12">DSM 249</strain>
    </source>
</reference>
<dbReference type="PANTHER" id="PTHR43427">
    <property type="entry name" value="CHLORIDE CHANNEL PROTEIN CLC-E"/>
    <property type="match status" value="1"/>
</dbReference>
<evidence type="ECO:0000256" key="9">
    <source>
        <dbReference type="ARBA" id="ARBA00023303"/>
    </source>
</evidence>
<dbReference type="InterPro" id="IPR014743">
    <property type="entry name" value="Cl-channel_core"/>
</dbReference>
<dbReference type="Proteomes" id="UP000308271">
    <property type="component" value="Unassembled WGS sequence"/>
</dbReference>
<keyword evidence="6 10" id="KW-0472">Membrane</keyword>
<keyword evidence="8" id="KW-0868">Chloride</keyword>
<evidence type="ECO:0000256" key="3">
    <source>
        <dbReference type="ARBA" id="ARBA00022692"/>
    </source>
</evidence>
<feature type="transmembrane region" description="Helical" evidence="10">
    <location>
        <begin position="12"/>
        <end position="32"/>
    </location>
</feature>
<dbReference type="Gene3D" id="1.10.3080.10">
    <property type="entry name" value="Clc chloride channel"/>
    <property type="match status" value="1"/>
</dbReference>
<keyword evidence="12" id="KW-1185">Reference proteome</keyword>
<dbReference type="PANTHER" id="PTHR43427:SF6">
    <property type="entry name" value="CHLORIDE CHANNEL PROTEIN CLC-E"/>
    <property type="match status" value="1"/>
</dbReference>
<dbReference type="Pfam" id="PF00654">
    <property type="entry name" value="Voltage_CLC"/>
    <property type="match status" value="1"/>
</dbReference>
<keyword evidence="5" id="KW-0406">Ion transport</keyword>
<evidence type="ECO:0000256" key="4">
    <source>
        <dbReference type="ARBA" id="ARBA00022989"/>
    </source>
</evidence>
<keyword evidence="3 10" id="KW-0812">Transmembrane</keyword>
<dbReference type="RefSeq" id="WP_139457966.1">
    <property type="nucleotide sequence ID" value="NZ_VDCH01000079.1"/>
</dbReference>
<evidence type="ECO:0000256" key="2">
    <source>
        <dbReference type="ARBA" id="ARBA00022448"/>
    </source>
</evidence>
<feature type="non-terminal residue" evidence="11">
    <location>
        <position position="1"/>
    </location>
</feature>
<organism evidence="11 12">
    <name type="scientific">Chlorobaculum thiosulfatiphilum</name>
    <name type="common">Chlorobium limicola f.sp. thiosulfatophilum</name>
    <dbReference type="NCBI Taxonomy" id="115852"/>
    <lineage>
        <taxon>Bacteria</taxon>
        <taxon>Pseudomonadati</taxon>
        <taxon>Chlorobiota</taxon>
        <taxon>Chlorobiia</taxon>
        <taxon>Chlorobiales</taxon>
        <taxon>Chlorobiaceae</taxon>
        <taxon>Chlorobaculum</taxon>
    </lineage>
</organism>
<evidence type="ECO:0000256" key="7">
    <source>
        <dbReference type="ARBA" id="ARBA00023173"/>
    </source>
</evidence>
<protein>
    <submittedName>
        <fullName evidence="11">Chloride channel protein</fullName>
    </submittedName>
</protein>
<feature type="non-terminal residue" evidence="11">
    <location>
        <position position="86"/>
    </location>
</feature>
<keyword evidence="9" id="KW-0407">Ion channel</keyword>
<dbReference type="InterPro" id="IPR001807">
    <property type="entry name" value="ClC"/>
</dbReference>
<dbReference type="InterPro" id="IPR050368">
    <property type="entry name" value="ClC-type_chloride_channel"/>
</dbReference>
<evidence type="ECO:0000313" key="12">
    <source>
        <dbReference type="Proteomes" id="UP000308271"/>
    </source>
</evidence>
<keyword evidence="7" id="KW-0869">Chloride channel</keyword>
<evidence type="ECO:0000256" key="5">
    <source>
        <dbReference type="ARBA" id="ARBA00023065"/>
    </source>
</evidence>
<dbReference type="SUPFAM" id="SSF81340">
    <property type="entry name" value="Clc chloride channel"/>
    <property type="match status" value="1"/>
</dbReference>
<evidence type="ECO:0000256" key="1">
    <source>
        <dbReference type="ARBA" id="ARBA00004141"/>
    </source>
</evidence>
<accession>A0A5C4RSZ5</accession>
<gene>
    <name evidence="11" type="ORF">FGF66_12425</name>
</gene>
<sequence length="86" mass="9638">AIEVILGDFSVRTFSPIVIAAVIGTVVSRSYLGNSSTFQLPDYTLVSNYELVFYFALGVLAGLSAVMFIKVYYRIEEWFTGVQKER</sequence>